<proteinExistence type="predicted"/>
<evidence type="ECO:0000256" key="3">
    <source>
        <dbReference type="ARBA" id="ARBA00023004"/>
    </source>
</evidence>
<dbReference type="CDD" id="cd03467">
    <property type="entry name" value="Rieske"/>
    <property type="match status" value="1"/>
</dbReference>
<dbReference type="KEGG" id="ssai:N0B31_01840"/>
<dbReference type="Proteomes" id="UP001057580">
    <property type="component" value="Chromosome"/>
</dbReference>
<name>A0A9E7R426_9EURY</name>
<dbReference type="GO" id="GO:0046872">
    <property type="term" value="F:metal ion binding"/>
    <property type="evidence" value="ECO:0007669"/>
    <property type="project" value="UniProtKB-KW"/>
</dbReference>
<keyword evidence="1" id="KW-0001">2Fe-2S</keyword>
<sequence>MAQSDEMVPVADAADLAPGDPVVTRAGTHAIALFAHEGEVYAVDNRCPHMGFPLSEGSVEDGILTCHWHHARFELEQGDTFDIWADDVQTYPVEVRDGQVFVHPDPEPDVPPATHWRNRLADGLQENLSLVMAKAVIGLDEEGEGFATPVETAVNFGTKYRDVGWGRGLTTLGCTANLYDEVGGRDKRRAMFLGAREVADETAGEAPRFGQYAFDSRNVSKARLKSWFRENCEVRDENGAERVLLTALANLPREDVAELLFAAATDHLYMNASHTLDFVNKAFETLEHVGWEEHADAVLASVIPQITGGTRSEERSSWRNPIDVAELCFDAADLLPDLVAAGDGEAWTRPEGFVGTLLDDDPEAIVDALTDAIREGATQTQLADAVARAATRRIAYFATSNEFSDWDTAHHTLTYANAVHRATTKTDAIELYRACFDGAMSVYLDRFLNTPPAPVPAPGDGDTSRDPADVREDLLACFDEQGEVDRAGRLVNEHFDAGGDPADLKRTLGRGLLREDADFHTIQNVEAGFQRFDAVNAADGDDDDERDRRLALVAPARYLAAHTPTRREAEQTFGIATRLHRGERLHEGE</sequence>
<evidence type="ECO:0000313" key="8">
    <source>
        <dbReference type="Proteomes" id="UP001057580"/>
    </source>
</evidence>
<reference evidence="7" key="1">
    <citation type="submission" date="2022-09" db="EMBL/GenBank/DDBJ databases">
        <title>Diverse halophilic archaea isolated from saline environments.</title>
        <authorList>
            <person name="Cui H.-L."/>
        </authorList>
    </citation>
    <scope>NUCLEOTIDE SEQUENCE</scope>
    <source>
        <strain evidence="7">ZS-35-S2</strain>
    </source>
</reference>
<dbReference type="GO" id="GO:0051537">
    <property type="term" value="F:2 iron, 2 sulfur cluster binding"/>
    <property type="evidence" value="ECO:0007669"/>
    <property type="project" value="UniProtKB-KW"/>
</dbReference>
<evidence type="ECO:0000256" key="1">
    <source>
        <dbReference type="ARBA" id="ARBA00022714"/>
    </source>
</evidence>
<comment type="cofactor">
    <cofactor evidence="5">
        <name>[2Fe-2S] cluster</name>
        <dbReference type="ChEBI" id="CHEBI:190135"/>
    </cofactor>
</comment>
<dbReference type="InterPro" id="IPR017941">
    <property type="entry name" value="Rieske_2Fe-2S"/>
</dbReference>
<evidence type="ECO:0000256" key="2">
    <source>
        <dbReference type="ARBA" id="ARBA00022723"/>
    </source>
</evidence>
<keyword evidence="3" id="KW-0408">Iron</keyword>
<dbReference type="GeneID" id="74941124"/>
<dbReference type="PROSITE" id="PS51296">
    <property type="entry name" value="RIESKE"/>
    <property type="match status" value="1"/>
</dbReference>
<keyword evidence="4" id="KW-0411">Iron-sulfur</keyword>
<dbReference type="PANTHER" id="PTHR21496">
    <property type="entry name" value="FERREDOXIN-RELATED"/>
    <property type="match status" value="1"/>
</dbReference>
<feature type="domain" description="Rieske" evidence="6">
    <location>
        <begin position="8"/>
        <end position="102"/>
    </location>
</feature>
<dbReference type="Gene3D" id="2.102.10.10">
    <property type="entry name" value="Rieske [2Fe-2S] iron-sulphur domain"/>
    <property type="match status" value="1"/>
</dbReference>
<dbReference type="AlphaFoldDB" id="A0A9E7R426"/>
<evidence type="ECO:0000256" key="4">
    <source>
        <dbReference type="ARBA" id="ARBA00023014"/>
    </source>
</evidence>
<keyword evidence="8" id="KW-1185">Reference proteome</keyword>
<dbReference type="Pfam" id="PF00355">
    <property type="entry name" value="Rieske"/>
    <property type="match status" value="1"/>
</dbReference>
<accession>A0A9E7R426</accession>
<gene>
    <name evidence="7" type="ORF">N0B31_01840</name>
</gene>
<evidence type="ECO:0000259" key="6">
    <source>
        <dbReference type="PROSITE" id="PS51296"/>
    </source>
</evidence>
<evidence type="ECO:0000313" key="7">
    <source>
        <dbReference type="EMBL" id="UWM55033.1"/>
    </source>
</evidence>
<protein>
    <submittedName>
        <fullName evidence="7">Rieske (2Fe-2S) protein</fullName>
    </submittedName>
</protein>
<dbReference type="SUPFAM" id="SSF50022">
    <property type="entry name" value="ISP domain"/>
    <property type="match status" value="1"/>
</dbReference>
<dbReference type="EMBL" id="CP104003">
    <property type="protein sequence ID" value="UWM55033.1"/>
    <property type="molecule type" value="Genomic_DNA"/>
</dbReference>
<organism evidence="7 8">
    <name type="scientific">Salinirubellus salinus</name>
    <dbReference type="NCBI Taxonomy" id="1364945"/>
    <lineage>
        <taxon>Archaea</taxon>
        <taxon>Methanobacteriati</taxon>
        <taxon>Methanobacteriota</taxon>
        <taxon>Stenosarchaea group</taxon>
        <taxon>Halobacteria</taxon>
        <taxon>Halobacteriales</taxon>
        <taxon>Natronomonadaceae</taxon>
        <taxon>Salinirubellus</taxon>
    </lineage>
</organism>
<keyword evidence="2" id="KW-0479">Metal-binding</keyword>
<evidence type="ECO:0000256" key="5">
    <source>
        <dbReference type="ARBA" id="ARBA00034078"/>
    </source>
</evidence>
<dbReference type="InterPro" id="IPR036922">
    <property type="entry name" value="Rieske_2Fe-2S_sf"/>
</dbReference>
<dbReference type="PANTHER" id="PTHR21496:SF0">
    <property type="entry name" value="RIESKE DOMAIN-CONTAINING PROTEIN"/>
    <property type="match status" value="1"/>
</dbReference>
<dbReference type="RefSeq" id="WP_260594085.1">
    <property type="nucleotide sequence ID" value="NZ_CP104003.1"/>
</dbReference>